<protein>
    <recommendedName>
        <fullName evidence="4">LigA protein</fullName>
    </recommendedName>
</protein>
<proteinExistence type="predicted"/>
<feature type="region of interest" description="Disordered" evidence="1">
    <location>
        <begin position="260"/>
        <end position="280"/>
    </location>
</feature>
<feature type="transmembrane region" description="Helical" evidence="2">
    <location>
        <begin position="49"/>
        <end position="73"/>
    </location>
</feature>
<evidence type="ECO:0000313" key="3">
    <source>
        <dbReference type="EMBL" id="XDQ37311.1"/>
    </source>
</evidence>
<gene>
    <name evidence="3" type="ORF">AB5J49_30460</name>
</gene>
<feature type="compositionally biased region" description="Polar residues" evidence="1">
    <location>
        <begin position="79"/>
        <end position="94"/>
    </location>
</feature>
<organism evidence="3">
    <name type="scientific">Streptomyces sp. R28</name>
    <dbReference type="NCBI Taxonomy" id="3238628"/>
    <lineage>
        <taxon>Bacteria</taxon>
        <taxon>Bacillati</taxon>
        <taxon>Actinomycetota</taxon>
        <taxon>Actinomycetes</taxon>
        <taxon>Kitasatosporales</taxon>
        <taxon>Streptomycetaceae</taxon>
        <taxon>Streptomyces</taxon>
    </lineage>
</organism>
<dbReference type="RefSeq" id="WP_369172062.1">
    <property type="nucleotide sequence ID" value="NZ_CP163439.1"/>
</dbReference>
<keyword evidence="2" id="KW-0812">Transmembrane</keyword>
<keyword evidence="2" id="KW-1133">Transmembrane helix</keyword>
<feature type="compositionally biased region" description="Low complexity" evidence="1">
    <location>
        <begin position="269"/>
        <end position="280"/>
    </location>
</feature>
<evidence type="ECO:0008006" key="4">
    <source>
        <dbReference type="Google" id="ProtNLM"/>
    </source>
</evidence>
<evidence type="ECO:0000256" key="1">
    <source>
        <dbReference type="SAM" id="MobiDB-lite"/>
    </source>
</evidence>
<accession>A0AB39Q4W7</accession>
<name>A0AB39Q4W7_9ACTN</name>
<keyword evidence="2" id="KW-0472">Membrane</keyword>
<dbReference type="EMBL" id="CP163439">
    <property type="protein sequence ID" value="XDQ37311.1"/>
    <property type="molecule type" value="Genomic_DNA"/>
</dbReference>
<evidence type="ECO:0000256" key="2">
    <source>
        <dbReference type="SAM" id="Phobius"/>
    </source>
</evidence>
<dbReference type="AlphaFoldDB" id="A0AB39Q4W7"/>
<reference evidence="3" key="1">
    <citation type="submission" date="2024-07" db="EMBL/GenBank/DDBJ databases">
        <authorList>
            <person name="Yu S.T."/>
        </authorList>
    </citation>
    <scope>NUCLEOTIDE SEQUENCE</scope>
    <source>
        <strain evidence="3">R28</strain>
    </source>
</reference>
<feature type="region of interest" description="Disordered" evidence="1">
    <location>
        <begin position="79"/>
        <end position="99"/>
    </location>
</feature>
<sequence>MPVEHDEEHFEGRLSHALHDAGDRFEADRTALVAAGQARGQRLRLRRRAAMVGGAAGIAAVAVGGALLVPWGGSPAPLPSTSSVADQPSGTPSPSIAPVTGRELIETLEELLPEGKVSGRESRGAEKPLLAPYAHLVHDDGKGPGAIGVSLDRVEPGSDQARQTTDCPDKAFVPYDSCVATRLPDGSLLKLFQGYEYPDRRVDTKLWSADLVTPTGQHVHLSEWNAAAEKGAPISRPNPPLSTAQLKELVTAQVWRGYVDSIPEDPKKPTATATPDAPAEQSVESILGTVVPLLPEGVKVVEKGSDYSYLVVDDGKGRSLVQIDVQHGMGDLADELFGEDAETLPDGTKVATRQSGGDKGVDGAVMWTVDTLRTGTDGFRVAISAFNSGTQHDAPTRETPALTMKQLREIALSPEWDRFR</sequence>